<feature type="region of interest" description="Disordered" evidence="6">
    <location>
        <begin position="478"/>
        <end position="539"/>
    </location>
</feature>
<feature type="domain" description="TMC" evidence="8">
    <location>
        <begin position="246"/>
        <end position="328"/>
    </location>
</feature>
<dbReference type="Pfam" id="PF07810">
    <property type="entry name" value="TMC"/>
    <property type="match status" value="1"/>
</dbReference>
<evidence type="ECO:0000256" key="4">
    <source>
        <dbReference type="ARBA" id="ARBA00022989"/>
    </source>
</evidence>
<dbReference type="EMBL" id="MTYJ01000351">
    <property type="protein sequence ID" value="OWA53850.1"/>
    <property type="molecule type" value="Genomic_DNA"/>
</dbReference>
<reference evidence="10" key="1">
    <citation type="submission" date="2017-01" db="EMBL/GenBank/DDBJ databases">
        <title>Comparative genomics of anhydrobiosis in the tardigrade Hypsibius dujardini.</title>
        <authorList>
            <person name="Yoshida Y."/>
            <person name="Koutsovoulos G."/>
            <person name="Laetsch D."/>
            <person name="Stevens L."/>
            <person name="Kumar S."/>
            <person name="Horikawa D."/>
            <person name="Ishino K."/>
            <person name="Komine S."/>
            <person name="Tomita M."/>
            <person name="Blaxter M."/>
            <person name="Arakawa K."/>
        </authorList>
    </citation>
    <scope>NUCLEOTIDE SEQUENCE [LARGE SCALE GENOMIC DNA]</scope>
    <source>
        <strain evidence="10">Z151</strain>
    </source>
</reference>
<feature type="transmembrane region" description="Helical" evidence="7">
    <location>
        <begin position="300"/>
        <end position="323"/>
    </location>
</feature>
<feature type="transmembrane region" description="Helical" evidence="7">
    <location>
        <begin position="162"/>
        <end position="183"/>
    </location>
</feature>
<comment type="caution">
    <text evidence="9">The sequence shown here is derived from an EMBL/GenBank/DDBJ whole genome shotgun (WGS) entry which is preliminary data.</text>
</comment>
<keyword evidence="4 7" id="KW-1133">Transmembrane helix</keyword>
<dbReference type="InterPro" id="IPR012496">
    <property type="entry name" value="TMC_dom"/>
</dbReference>
<evidence type="ECO:0000256" key="1">
    <source>
        <dbReference type="ARBA" id="ARBA00004141"/>
    </source>
</evidence>
<evidence type="ECO:0000256" key="7">
    <source>
        <dbReference type="SAM" id="Phobius"/>
    </source>
</evidence>
<keyword evidence="10" id="KW-1185">Reference proteome</keyword>
<dbReference type="AlphaFoldDB" id="A0A9X6NGJ2"/>
<dbReference type="Proteomes" id="UP000192578">
    <property type="component" value="Unassembled WGS sequence"/>
</dbReference>
<proteinExistence type="inferred from homology"/>
<evidence type="ECO:0000256" key="3">
    <source>
        <dbReference type="ARBA" id="ARBA00022692"/>
    </source>
</evidence>
<feature type="transmembrane region" description="Helical" evidence="7">
    <location>
        <begin position="195"/>
        <end position="217"/>
    </location>
</feature>
<feature type="transmembrane region" description="Helical" evidence="7">
    <location>
        <begin position="119"/>
        <end position="140"/>
    </location>
</feature>
<evidence type="ECO:0000259" key="8">
    <source>
        <dbReference type="Pfam" id="PF07810"/>
    </source>
</evidence>
<dbReference type="GO" id="GO:0008381">
    <property type="term" value="F:mechanosensitive monoatomic ion channel activity"/>
    <property type="evidence" value="ECO:0007669"/>
    <property type="project" value="TreeGrafter"/>
</dbReference>
<feature type="transmembrane region" description="Helical" evidence="7">
    <location>
        <begin position="260"/>
        <end position="279"/>
    </location>
</feature>
<dbReference type="OrthoDB" id="1936208at2759"/>
<evidence type="ECO:0000256" key="2">
    <source>
        <dbReference type="ARBA" id="ARBA00006510"/>
    </source>
</evidence>
<sequence length="539" mass="60810">MRDSFLHYGFYLSDNKEIFGGWNFDRTLGYLFAVVFFFMFQFIVITYSLANSYGNLVSTTLTGAKSKYCDAVFFLWEHMTRSQEAIAINQVNIKTTLREQLAAVKRQQGFRRILYVRRFIINAGVLGLLVGIAAGIWYLLNNATLAETGGNISESIGLARNLAPVVIITAVNMIMPMAFSWITQLEKYKSYQTQLAMSILKGVLLNLGTIGILYFYWLLEKTGQPLKEAIAVLGNRNCSMPQTVTCWESGLSMRFYQLEIMNLIFELGWTVLIVALVFVQYVSKAKWKPVFPADWLTQRIIYLQIVTWLATYYSPAISGFTLLSTAITVAREVLLIRYTKLYKSAPLGNGSEGTNVIYSAALLASFFAATVCVAFSLTFYMPSHDCGPLRPPFCPQPDVVVAAVRRFSIYSEGLYLIFDTLIMPGMLAFIMLLLLVFIYYYHVKSEAFGELTPVLQNHLALEGKDQIALYLSIVRHQPRRRRRRRRKATTAGNPEDRAQNGAAPHAARSTARRRRAHRDTVVPDAQASSSDALSARTRV</sequence>
<evidence type="ECO:0000256" key="6">
    <source>
        <dbReference type="SAM" id="MobiDB-lite"/>
    </source>
</evidence>
<feature type="transmembrane region" description="Helical" evidence="7">
    <location>
        <begin position="356"/>
        <end position="380"/>
    </location>
</feature>
<feature type="compositionally biased region" description="Basic residues" evidence="6">
    <location>
        <begin position="478"/>
        <end position="488"/>
    </location>
</feature>
<comment type="similarity">
    <text evidence="2">Belongs to the TMC family.</text>
</comment>
<evidence type="ECO:0000313" key="9">
    <source>
        <dbReference type="EMBL" id="OWA53850.1"/>
    </source>
</evidence>
<feature type="transmembrane region" description="Helical" evidence="7">
    <location>
        <begin position="414"/>
        <end position="441"/>
    </location>
</feature>
<keyword evidence="5 7" id="KW-0472">Membrane</keyword>
<dbReference type="PANTHER" id="PTHR23302">
    <property type="entry name" value="TRANSMEMBRANE CHANNEL-RELATED"/>
    <property type="match status" value="1"/>
</dbReference>
<dbReference type="PANTHER" id="PTHR23302:SF43">
    <property type="entry name" value="TMC DOMAIN-CONTAINING PROTEIN"/>
    <property type="match status" value="1"/>
</dbReference>
<dbReference type="InterPro" id="IPR038900">
    <property type="entry name" value="TMC"/>
</dbReference>
<gene>
    <name evidence="9" type="ORF">BV898_18271</name>
</gene>
<protein>
    <recommendedName>
        <fullName evidence="8">TMC domain-containing protein</fullName>
    </recommendedName>
</protein>
<organism evidence="9 10">
    <name type="scientific">Hypsibius exemplaris</name>
    <name type="common">Freshwater tardigrade</name>
    <dbReference type="NCBI Taxonomy" id="2072580"/>
    <lineage>
        <taxon>Eukaryota</taxon>
        <taxon>Metazoa</taxon>
        <taxon>Ecdysozoa</taxon>
        <taxon>Tardigrada</taxon>
        <taxon>Eutardigrada</taxon>
        <taxon>Parachela</taxon>
        <taxon>Hypsibioidea</taxon>
        <taxon>Hypsibiidae</taxon>
        <taxon>Hypsibius</taxon>
    </lineage>
</organism>
<dbReference type="GO" id="GO:0005886">
    <property type="term" value="C:plasma membrane"/>
    <property type="evidence" value="ECO:0007669"/>
    <property type="project" value="InterPro"/>
</dbReference>
<feature type="compositionally biased region" description="Low complexity" evidence="6">
    <location>
        <begin position="524"/>
        <end position="539"/>
    </location>
</feature>
<keyword evidence="3 7" id="KW-0812">Transmembrane</keyword>
<evidence type="ECO:0000256" key="5">
    <source>
        <dbReference type="ARBA" id="ARBA00023136"/>
    </source>
</evidence>
<feature type="transmembrane region" description="Helical" evidence="7">
    <location>
        <begin position="28"/>
        <end position="50"/>
    </location>
</feature>
<evidence type="ECO:0000313" key="10">
    <source>
        <dbReference type="Proteomes" id="UP000192578"/>
    </source>
</evidence>
<comment type="subcellular location">
    <subcellularLocation>
        <location evidence="1">Membrane</location>
        <topology evidence="1">Multi-pass membrane protein</topology>
    </subcellularLocation>
</comment>
<accession>A0A9X6NGJ2</accession>
<name>A0A9X6NGJ2_HYPEX</name>